<organism evidence="3 4">
    <name type="scientific">Xanthomonas campestris pv. campestris (strain B100)</name>
    <dbReference type="NCBI Taxonomy" id="509169"/>
    <lineage>
        <taxon>Bacteria</taxon>
        <taxon>Pseudomonadati</taxon>
        <taxon>Pseudomonadota</taxon>
        <taxon>Gammaproteobacteria</taxon>
        <taxon>Lysobacterales</taxon>
        <taxon>Lysobacteraceae</taxon>
        <taxon>Xanthomonas</taxon>
    </lineage>
</organism>
<dbReference type="PANTHER" id="PTHR34289">
    <property type="entry name" value="PROTEIN, PUTATIVE (DUF819)-RELATED"/>
    <property type="match status" value="1"/>
</dbReference>
<feature type="transmembrane region" description="Helical" evidence="2">
    <location>
        <begin position="124"/>
        <end position="143"/>
    </location>
</feature>
<proteinExistence type="predicted"/>
<evidence type="ECO:0000313" key="3">
    <source>
        <dbReference type="EMBL" id="CAP50791.1"/>
    </source>
</evidence>
<feature type="transmembrane region" description="Helical" evidence="2">
    <location>
        <begin position="374"/>
        <end position="394"/>
    </location>
</feature>
<evidence type="ECO:0000256" key="2">
    <source>
        <dbReference type="SAM" id="Phobius"/>
    </source>
</evidence>
<evidence type="ECO:0000256" key="1">
    <source>
        <dbReference type="SAM" id="MobiDB-lite"/>
    </source>
</evidence>
<accession>B0RQQ6</accession>
<dbReference type="EMBL" id="AM920689">
    <property type="protein sequence ID" value="CAP50791.1"/>
    <property type="molecule type" value="Genomic_DNA"/>
</dbReference>
<protein>
    <submittedName>
        <fullName evidence="3">Membrane protein</fullName>
    </submittedName>
</protein>
<evidence type="ECO:0000313" key="4">
    <source>
        <dbReference type="Proteomes" id="UP000001188"/>
    </source>
</evidence>
<feature type="transmembrane region" description="Helical" evidence="2">
    <location>
        <begin position="318"/>
        <end position="336"/>
    </location>
</feature>
<feature type="transmembrane region" description="Helical" evidence="2">
    <location>
        <begin position="348"/>
        <end position="368"/>
    </location>
</feature>
<feature type="transmembrane region" description="Helical" evidence="2">
    <location>
        <begin position="86"/>
        <end position="104"/>
    </location>
</feature>
<dbReference type="InterPro" id="IPR008537">
    <property type="entry name" value="DUF819"/>
</dbReference>
<keyword evidence="2" id="KW-1133">Transmembrane helix</keyword>
<feature type="transmembrane region" description="Helical" evidence="2">
    <location>
        <begin position="428"/>
        <end position="449"/>
    </location>
</feature>
<dbReference type="KEGG" id="xca:xcc-b100_1441"/>
<feature type="transmembrane region" description="Helical" evidence="2">
    <location>
        <begin position="54"/>
        <end position="74"/>
    </location>
</feature>
<feature type="region of interest" description="Disordered" evidence="1">
    <location>
        <begin position="16"/>
        <end position="44"/>
    </location>
</feature>
<keyword evidence="2" id="KW-0812">Transmembrane</keyword>
<feature type="transmembrane region" description="Helical" evidence="2">
    <location>
        <begin position="277"/>
        <end position="298"/>
    </location>
</feature>
<dbReference type="Proteomes" id="UP000001188">
    <property type="component" value="Chromosome"/>
</dbReference>
<sequence length="462" mass="49119">MSEACAQENPIHPRALRRHAGRLDSGDRPRLDDPPLRGHLPGSPPLVTPPPVALIQNDIVVFGLIAATLGAVFWTSARERGPWQRFYAVVPALLLCYLLPGIYNTVGLIDGANTRLYNPIARDVLLPAALILLTLSIDLRAILRLGPKLVAMYLGASLSIMLGAVVAFWVMRWLHPATVAGDTWAGMAALAGSWIGGGANMLAMSEVFAVNATTFGQFAVVDVGVGYVWMAVLIFLAGRARSIDARSGADTRALDALQERMARFQAEHARIPSLSDLMVIVAVAFGGVGLAHALANPLAGWCKVNLSWARQFSLDTPFVWVVVLATSLGLLLSFTRARTLEGAGASKIGTLLLYFLIACIGMQMDLLALLDRPWLFLLGLSWIAVHIVLLLGLGRLLRVPFFYFAIGSQSNIGGPASAPVVAAAFHPALAPVGVLLGTMGYATGTYLAYLVGITLRAMAGAG</sequence>
<dbReference type="Pfam" id="PF05684">
    <property type="entry name" value="DUF819"/>
    <property type="match status" value="1"/>
</dbReference>
<feature type="transmembrane region" description="Helical" evidence="2">
    <location>
        <begin position="150"/>
        <end position="171"/>
    </location>
</feature>
<reference evidence="3 4" key="1">
    <citation type="journal article" date="2008" name="J. Biotechnol.">
        <title>The genome of Xanthomonas campestris pv. campestris B100 and its use for the reconstruction of metabolic pathways involved in xanthan biosynthesis.</title>
        <authorList>
            <person name="Vorholter F.J."/>
            <person name="Schneiker S."/>
            <person name="Goesmann A."/>
            <person name="Krause L."/>
            <person name="Bekel T."/>
            <person name="Kaiser O."/>
            <person name="Linke B."/>
            <person name="Patschkowski T."/>
            <person name="Ruckert C."/>
            <person name="Schmid J."/>
            <person name="Sidhu V.K."/>
            <person name="Sieber V."/>
            <person name="Tauch A."/>
            <person name="Watt S.A."/>
            <person name="Weisshaar B."/>
            <person name="Becker A."/>
            <person name="Niehaus K."/>
            <person name="Puhler A."/>
        </authorList>
    </citation>
    <scope>NUCLEOTIDE SEQUENCE [LARGE SCALE GENOMIC DNA]</scope>
    <source>
        <strain evidence="3 4">B100</strain>
    </source>
</reference>
<gene>
    <name evidence="3" type="ORF">XCCB100_1441</name>
</gene>
<dbReference type="PANTHER" id="PTHR34289:SF8">
    <property type="entry name" value="DUF819 DOMAIN-CONTAINING PROTEIN"/>
    <property type="match status" value="1"/>
</dbReference>
<dbReference type="HOGENOM" id="CLU_034724_1_0_6"/>
<feature type="compositionally biased region" description="Basic and acidic residues" evidence="1">
    <location>
        <begin position="21"/>
        <end position="36"/>
    </location>
</feature>
<keyword evidence="2" id="KW-0472">Membrane</keyword>
<dbReference type="AlphaFoldDB" id="B0RQQ6"/>
<feature type="transmembrane region" description="Helical" evidence="2">
    <location>
        <begin position="401"/>
        <end position="422"/>
    </location>
</feature>
<feature type="transmembrane region" description="Helical" evidence="2">
    <location>
        <begin position="215"/>
        <end position="237"/>
    </location>
</feature>
<name>B0RQQ6_XANCB</name>